<keyword evidence="2" id="KW-1185">Reference proteome</keyword>
<dbReference type="EMBL" id="AECS01000037">
    <property type="protein sequence ID" value="EFQ03798.1"/>
    <property type="molecule type" value="Genomic_DNA"/>
</dbReference>
<dbReference type="AlphaFoldDB" id="E2ZCM7"/>
<gene>
    <name evidence="1" type="ORF">HMPREF9429_00979</name>
</gene>
<name>E2ZCM7_9FIRM</name>
<accession>E2ZCM7</accession>
<dbReference type="STRING" id="706434.HMPREF9429_00979"/>
<sequence>MPTINYIQPFFNIKGKFIANSYKIDNSLVYKVIPPATEHTCPHYGHATKYIKFTKRSLQIQVIFAAYIFVLNTNSLDSMALNVLRYFQQTSFLDQDVSS</sequence>
<proteinExistence type="predicted"/>
<evidence type="ECO:0000313" key="1">
    <source>
        <dbReference type="EMBL" id="EFQ03798.1"/>
    </source>
</evidence>
<dbReference type="Proteomes" id="UP000003195">
    <property type="component" value="Unassembled WGS sequence"/>
</dbReference>
<comment type="caution">
    <text evidence="1">The sequence shown here is derived from an EMBL/GenBank/DDBJ whole genome shotgun (WGS) entry which is preliminary data.</text>
</comment>
<dbReference type="HOGENOM" id="CLU_2317009_0_0_9"/>
<organism evidence="1 2">
    <name type="scientific">Megasphaera micronuciformis F0359</name>
    <dbReference type="NCBI Taxonomy" id="706434"/>
    <lineage>
        <taxon>Bacteria</taxon>
        <taxon>Bacillati</taxon>
        <taxon>Bacillota</taxon>
        <taxon>Negativicutes</taxon>
        <taxon>Veillonellales</taxon>
        <taxon>Veillonellaceae</taxon>
        <taxon>Megasphaera</taxon>
    </lineage>
</organism>
<protein>
    <submittedName>
        <fullName evidence="1">Uncharacterized protein</fullName>
    </submittedName>
</protein>
<reference evidence="1 2" key="1">
    <citation type="submission" date="2010-08" db="EMBL/GenBank/DDBJ databases">
        <authorList>
            <person name="Weinstock G."/>
            <person name="Sodergren E."/>
            <person name="Clifton S."/>
            <person name="Fulton L."/>
            <person name="Fulton B."/>
            <person name="Courtney L."/>
            <person name="Fronick C."/>
            <person name="Harrison M."/>
            <person name="Strong C."/>
            <person name="Farmer C."/>
            <person name="Delahaunty K."/>
            <person name="Markovic C."/>
            <person name="Hall O."/>
            <person name="Minx P."/>
            <person name="Tomlinson C."/>
            <person name="Mitreva M."/>
            <person name="Hou S."/>
            <person name="Chen J."/>
            <person name="Wollam A."/>
            <person name="Pepin K.H."/>
            <person name="Johnson M."/>
            <person name="Bhonagiri V."/>
            <person name="Zhang X."/>
            <person name="Suruliraj S."/>
            <person name="Warren W."/>
            <person name="Chinwalla A."/>
            <person name="Mardis E.R."/>
            <person name="Wilson R.K."/>
        </authorList>
    </citation>
    <scope>NUCLEOTIDE SEQUENCE [LARGE SCALE GENOMIC DNA]</scope>
    <source>
        <strain evidence="1 2">F0359</strain>
    </source>
</reference>
<evidence type="ECO:0000313" key="2">
    <source>
        <dbReference type="Proteomes" id="UP000003195"/>
    </source>
</evidence>